<reference evidence="5" key="1">
    <citation type="submission" date="2023-01" db="EMBL/GenBank/DDBJ databases">
        <title>Genome assembly of the deep-sea coral Lophelia pertusa.</title>
        <authorList>
            <person name="Herrera S."/>
            <person name="Cordes E."/>
        </authorList>
    </citation>
    <scope>NUCLEOTIDE SEQUENCE</scope>
    <source>
        <strain evidence="5">USNM1676648</strain>
        <tissue evidence="5">Polyp</tissue>
    </source>
</reference>
<dbReference type="SUPFAM" id="SSF54001">
    <property type="entry name" value="Cysteine proteinases"/>
    <property type="match status" value="1"/>
</dbReference>
<evidence type="ECO:0000259" key="4">
    <source>
        <dbReference type="Pfam" id="PF02902"/>
    </source>
</evidence>
<dbReference type="EMBL" id="MU826377">
    <property type="protein sequence ID" value="KAJ7377559.1"/>
    <property type="molecule type" value="Genomic_DNA"/>
</dbReference>
<dbReference type="GO" id="GO:0006508">
    <property type="term" value="P:proteolysis"/>
    <property type="evidence" value="ECO:0007669"/>
    <property type="project" value="UniProtKB-KW"/>
</dbReference>
<dbReference type="InterPro" id="IPR038765">
    <property type="entry name" value="Papain-like_cys_pep_sf"/>
</dbReference>
<proteinExistence type="inferred from homology"/>
<dbReference type="InterPro" id="IPR003653">
    <property type="entry name" value="Peptidase_C48_C"/>
</dbReference>
<dbReference type="GO" id="GO:0008234">
    <property type="term" value="F:cysteine-type peptidase activity"/>
    <property type="evidence" value="ECO:0007669"/>
    <property type="project" value="InterPro"/>
</dbReference>
<protein>
    <submittedName>
        <fullName evidence="5">Sentrin-specific protease 2</fullName>
        <ecNumber evidence="5">3.4.22.68</ecNumber>
    </submittedName>
</protein>
<keyword evidence="2 5" id="KW-0645">Protease</keyword>
<name>A0A9W9ZCG3_9CNID</name>
<sequence>MNNINSISSESLRRFQQWRPGLKDEECWLNDEGINTYNALLARKFHSMINLLGKEAWVIPINERRHWKVMIVNLVKKTICLYDSIAGNRSEGPTEKRHFLTVRHFVESICNISGKKWIPHEWKQENCTRNSKAVECVRLWDFFIEGELLRYVSNAM</sequence>
<evidence type="ECO:0000256" key="1">
    <source>
        <dbReference type="ARBA" id="ARBA00005234"/>
    </source>
</evidence>
<evidence type="ECO:0000313" key="5">
    <source>
        <dbReference type="EMBL" id="KAJ7377559.1"/>
    </source>
</evidence>
<dbReference type="Pfam" id="PF02902">
    <property type="entry name" value="Peptidase_C48"/>
    <property type="match status" value="1"/>
</dbReference>
<comment type="similarity">
    <text evidence="1">Belongs to the peptidase C48 family.</text>
</comment>
<comment type="caution">
    <text evidence="5">The sequence shown here is derived from an EMBL/GenBank/DDBJ whole genome shotgun (WGS) entry which is preliminary data.</text>
</comment>
<dbReference type="AlphaFoldDB" id="A0A9W9ZCG3"/>
<dbReference type="EC" id="3.4.22.68" evidence="5"/>
<feature type="domain" description="Ubiquitin-like protease family profile" evidence="4">
    <location>
        <begin position="25"/>
        <end position="109"/>
    </location>
</feature>
<evidence type="ECO:0000256" key="3">
    <source>
        <dbReference type="ARBA" id="ARBA00022801"/>
    </source>
</evidence>
<gene>
    <name evidence="5" type="primary">SENP2</name>
    <name evidence="5" type="ORF">OS493_028543</name>
</gene>
<organism evidence="5 6">
    <name type="scientific">Desmophyllum pertusum</name>
    <dbReference type="NCBI Taxonomy" id="174260"/>
    <lineage>
        <taxon>Eukaryota</taxon>
        <taxon>Metazoa</taxon>
        <taxon>Cnidaria</taxon>
        <taxon>Anthozoa</taxon>
        <taxon>Hexacorallia</taxon>
        <taxon>Scleractinia</taxon>
        <taxon>Caryophylliina</taxon>
        <taxon>Caryophylliidae</taxon>
        <taxon>Desmophyllum</taxon>
    </lineage>
</organism>
<dbReference type="Gene3D" id="3.40.395.10">
    <property type="entry name" value="Adenoviral Proteinase, Chain A"/>
    <property type="match status" value="1"/>
</dbReference>
<evidence type="ECO:0000256" key="2">
    <source>
        <dbReference type="ARBA" id="ARBA00022670"/>
    </source>
</evidence>
<dbReference type="OrthoDB" id="9592245at2759"/>
<accession>A0A9W9ZCG3</accession>
<keyword evidence="3 5" id="KW-0378">Hydrolase</keyword>
<dbReference type="Proteomes" id="UP001163046">
    <property type="component" value="Unassembled WGS sequence"/>
</dbReference>
<keyword evidence="6" id="KW-1185">Reference proteome</keyword>
<evidence type="ECO:0000313" key="6">
    <source>
        <dbReference type="Proteomes" id="UP001163046"/>
    </source>
</evidence>